<proteinExistence type="predicted"/>
<dbReference type="Proteomes" id="UP000593564">
    <property type="component" value="Unassembled WGS sequence"/>
</dbReference>
<feature type="domain" description="Ubiquitin-like modifier-activating enzyme Atg7 N-terminal" evidence="1">
    <location>
        <begin position="18"/>
        <end position="88"/>
    </location>
</feature>
<name>A0A7J7H5G5_CAMSI</name>
<evidence type="ECO:0000313" key="2">
    <source>
        <dbReference type="EMBL" id="KAF5947491.1"/>
    </source>
</evidence>
<dbReference type="InterPro" id="IPR032197">
    <property type="entry name" value="Atg7_N"/>
</dbReference>
<dbReference type="EMBL" id="JACBKZ010000006">
    <property type="protein sequence ID" value="KAF5947491.1"/>
    <property type="molecule type" value="Genomic_DNA"/>
</dbReference>
<gene>
    <name evidence="2" type="ORF">HYC85_013448</name>
</gene>
<comment type="caution">
    <text evidence="2">The sequence shown here is derived from an EMBL/GenBank/DDBJ whole genome shotgun (WGS) entry which is preliminary data.</text>
</comment>
<evidence type="ECO:0000259" key="1">
    <source>
        <dbReference type="Pfam" id="PF16420"/>
    </source>
</evidence>
<dbReference type="AlphaFoldDB" id="A0A7J7H5G5"/>
<reference evidence="3" key="1">
    <citation type="journal article" date="2020" name="Nat. Commun.">
        <title>Genome assembly of wild tea tree DASZ reveals pedigree and selection history of tea varieties.</title>
        <authorList>
            <person name="Zhang W."/>
            <person name="Zhang Y."/>
            <person name="Qiu H."/>
            <person name="Guo Y."/>
            <person name="Wan H."/>
            <person name="Zhang X."/>
            <person name="Scossa F."/>
            <person name="Alseekh S."/>
            <person name="Zhang Q."/>
            <person name="Wang P."/>
            <person name="Xu L."/>
            <person name="Schmidt M.H."/>
            <person name="Jia X."/>
            <person name="Li D."/>
            <person name="Zhu A."/>
            <person name="Guo F."/>
            <person name="Chen W."/>
            <person name="Ni D."/>
            <person name="Usadel B."/>
            <person name="Fernie A.R."/>
            <person name="Wen W."/>
        </authorList>
    </citation>
    <scope>NUCLEOTIDE SEQUENCE [LARGE SCALE GENOMIC DNA]</scope>
    <source>
        <strain evidence="3">cv. G240</strain>
    </source>
</reference>
<dbReference type="Pfam" id="PF16420">
    <property type="entry name" value="ATG7_N"/>
    <property type="match status" value="1"/>
</dbReference>
<evidence type="ECO:0000313" key="3">
    <source>
        <dbReference type="Proteomes" id="UP000593564"/>
    </source>
</evidence>
<keyword evidence="3" id="KW-1185">Reference proteome</keyword>
<sequence length="124" mass="13940">MEVFFNSHHSRMLLTRAPCSHSQLSNPLTLCAESLPPEPCVQLSITRSRGDRNKCSVPGILYNTNTLEGFQALDKQSLLKAEAKKICKWCWAMAQVEGLGMVLGLNLAELPHHPKQESRKKWVL</sequence>
<dbReference type="InterPro" id="IPR042522">
    <property type="entry name" value="Atg7_N_1"/>
</dbReference>
<reference evidence="2 3" key="2">
    <citation type="submission" date="2020-07" db="EMBL/GenBank/DDBJ databases">
        <title>Genome assembly of wild tea tree DASZ reveals pedigree and selection history of tea varieties.</title>
        <authorList>
            <person name="Zhang W."/>
        </authorList>
    </citation>
    <scope>NUCLEOTIDE SEQUENCE [LARGE SCALE GENOMIC DNA]</scope>
    <source>
        <strain evidence="3">cv. G240</strain>
        <tissue evidence="2">Leaf</tissue>
    </source>
</reference>
<dbReference type="Gene3D" id="3.40.140.70">
    <property type="entry name" value="Ubiquitin-like modifier-activating enzyme ATG7 N-terminal domain"/>
    <property type="match status" value="1"/>
</dbReference>
<organism evidence="2 3">
    <name type="scientific">Camellia sinensis</name>
    <name type="common">Tea plant</name>
    <name type="synonym">Thea sinensis</name>
    <dbReference type="NCBI Taxonomy" id="4442"/>
    <lineage>
        <taxon>Eukaryota</taxon>
        <taxon>Viridiplantae</taxon>
        <taxon>Streptophyta</taxon>
        <taxon>Embryophyta</taxon>
        <taxon>Tracheophyta</taxon>
        <taxon>Spermatophyta</taxon>
        <taxon>Magnoliopsida</taxon>
        <taxon>eudicotyledons</taxon>
        <taxon>Gunneridae</taxon>
        <taxon>Pentapetalae</taxon>
        <taxon>asterids</taxon>
        <taxon>Ericales</taxon>
        <taxon>Theaceae</taxon>
        <taxon>Camellia</taxon>
    </lineage>
</organism>
<protein>
    <recommendedName>
        <fullName evidence="1">Ubiquitin-like modifier-activating enzyme Atg7 N-terminal domain-containing protein</fullName>
    </recommendedName>
</protein>
<accession>A0A7J7H5G5</accession>